<dbReference type="EMBL" id="JAZDUA010000007">
    <property type="protein sequence ID" value="KAK7873921.1"/>
    <property type="molecule type" value="Genomic_DNA"/>
</dbReference>
<accession>A0AAN9W112</accession>
<dbReference type="Proteomes" id="UP001378592">
    <property type="component" value="Unassembled WGS sequence"/>
</dbReference>
<dbReference type="SMART" id="SM00198">
    <property type="entry name" value="SCP"/>
    <property type="match status" value="1"/>
</dbReference>
<keyword evidence="6" id="KW-1185">Reference proteome</keyword>
<evidence type="ECO:0000256" key="1">
    <source>
        <dbReference type="ARBA" id="ARBA00009923"/>
    </source>
</evidence>
<name>A0AAN9W112_9ORTH</name>
<dbReference type="PRINTS" id="PR00838">
    <property type="entry name" value="V5ALLERGEN"/>
</dbReference>
<comment type="caution">
    <text evidence="5">The sequence shown here is derived from an EMBL/GenBank/DDBJ whole genome shotgun (WGS) entry which is preliminary data.</text>
</comment>
<evidence type="ECO:0000313" key="5">
    <source>
        <dbReference type="EMBL" id="KAK7873921.1"/>
    </source>
</evidence>
<dbReference type="PRINTS" id="PR00837">
    <property type="entry name" value="V5TPXLIKE"/>
</dbReference>
<feature type="domain" description="SCP" evidence="4">
    <location>
        <begin position="60"/>
        <end position="222"/>
    </location>
</feature>
<evidence type="ECO:0000313" key="6">
    <source>
        <dbReference type="Proteomes" id="UP001378592"/>
    </source>
</evidence>
<dbReference type="PROSITE" id="PS01010">
    <property type="entry name" value="CRISP_2"/>
    <property type="match status" value="1"/>
</dbReference>
<dbReference type="InterPro" id="IPR018244">
    <property type="entry name" value="Allrgn_V5/Tpx1_CS"/>
</dbReference>
<dbReference type="PROSITE" id="PS01009">
    <property type="entry name" value="CRISP_1"/>
    <property type="match status" value="1"/>
</dbReference>
<feature type="signal peptide" evidence="3">
    <location>
        <begin position="1"/>
        <end position="23"/>
    </location>
</feature>
<dbReference type="InterPro" id="IPR035940">
    <property type="entry name" value="CAP_sf"/>
</dbReference>
<reference evidence="5 6" key="1">
    <citation type="submission" date="2024-03" db="EMBL/GenBank/DDBJ databases">
        <title>The genome assembly and annotation of the cricket Gryllus longicercus Weissman &amp; Gray.</title>
        <authorList>
            <person name="Szrajer S."/>
            <person name="Gray D."/>
            <person name="Ylla G."/>
        </authorList>
    </citation>
    <scope>NUCLEOTIDE SEQUENCE [LARGE SCALE GENOMIC DNA]</scope>
    <source>
        <strain evidence="5">DAG 2021-001</strain>
        <tissue evidence="5">Whole body minus gut</tissue>
    </source>
</reference>
<dbReference type="Gene3D" id="3.40.33.10">
    <property type="entry name" value="CAP"/>
    <property type="match status" value="1"/>
</dbReference>
<proteinExistence type="inferred from homology"/>
<dbReference type="CDD" id="cd05380">
    <property type="entry name" value="CAP_euk"/>
    <property type="match status" value="1"/>
</dbReference>
<dbReference type="Pfam" id="PF00188">
    <property type="entry name" value="CAP"/>
    <property type="match status" value="1"/>
</dbReference>
<organism evidence="5 6">
    <name type="scientific">Gryllus longicercus</name>
    <dbReference type="NCBI Taxonomy" id="2509291"/>
    <lineage>
        <taxon>Eukaryota</taxon>
        <taxon>Metazoa</taxon>
        <taxon>Ecdysozoa</taxon>
        <taxon>Arthropoda</taxon>
        <taxon>Hexapoda</taxon>
        <taxon>Insecta</taxon>
        <taxon>Pterygota</taxon>
        <taxon>Neoptera</taxon>
        <taxon>Polyneoptera</taxon>
        <taxon>Orthoptera</taxon>
        <taxon>Ensifera</taxon>
        <taxon>Gryllidea</taxon>
        <taxon>Grylloidea</taxon>
        <taxon>Gryllidae</taxon>
        <taxon>Gryllinae</taxon>
        <taxon>Gryllus</taxon>
    </lineage>
</organism>
<dbReference type="InterPro" id="IPR001283">
    <property type="entry name" value="CRISP-related"/>
</dbReference>
<dbReference type="PIRSF" id="PIRSF038921">
    <property type="entry name" value="P14a"/>
    <property type="match status" value="1"/>
</dbReference>
<dbReference type="AlphaFoldDB" id="A0AAN9W112"/>
<dbReference type="GO" id="GO:0005576">
    <property type="term" value="C:extracellular region"/>
    <property type="evidence" value="ECO:0007669"/>
    <property type="project" value="UniProtKB-SubCell"/>
</dbReference>
<gene>
    <name evidence="5" type="ORF">R5R35_012935</name>
</gene>
<dbReference type="InterPro" id="IPR014044">
    <property type="entry name" value="CAP_dom"/>
</dbReference>
<evidence type="ECO:0000259" key="4">
    <source>
        <dbReference type="SMART" id="SM00198"/>
    </source>
</evidence>
<dbReference type="PANTHER" id="PTHR10334">
    <property type="entry name" value="CYSTEINE-RICH SECRETORY PROTEIN-RELATED"/>
    <property type="match status" value="1"/>
</dbReference>
<sequence>MATVCVASAAALLLLSIFALSQATTKDEYCHLCSTHTMCQYTGVSSACRAGRWEHGVPADQQGAIVEVHNKLRDQIAQGKETRGSPGPQPPAANMLRMTWDDELAQVAQRWADQCNYQHDACRNVPRFYVGQNLYIKIQWPCSSMDSKQYWEEAILAWYNEVAQFDKNSVGSLKGASGTGHYTQVVWANTNRVGCGFSLFQDGNQCKKYYVCNYGPGGNILTQPVYKAGTARSACPSATARDARFPNLC</sequence>
<evidence type="ECO:0000256" key="3">
    <source>
        <dbReference type="SAM" id="SignalP"/>
    </source>
</evidence>
<dbReference type="SUPFAM" id="SSF55797">
    <property type="entry name" value="PR-1-like"/>
    <property type="match status" value="1"/>
</dbReference>
<feature type="chain" id="PRO_5042959280" description="SCP domain-containing protein" evidence="3">
    <location>
        <begin position="24"/>
        <end position="249"/>
    </location>
</feature>
<evidence type="ECO:0000256" key="2">
    <source>
        <dbReference type="ARBA" id="ARBA00022729"/>
    </source>
</evidence>
<keyword evidence="2 3" id="KW-0732">Signal</keyword>
<dbReference type="InterPro" id="IPR034763">
    <property type="entry name" value="P14a_insect"/>
</dbReference>
<protein>
    <recommendedName>
        <fullName evidence="4">SCP domain-containing protein</fullName>
    </recommendedName>
</protein>
<dbReference type="InterPro" id="IPR002413">
    <property type="entry name" value="V5_allergen-like"/>
</dbReference>
<comment type="similarity">
    <text evidence="1">Belongs to the CRISP family.</text>
</comment>